<keyword evidence="2" id="KW-1185">Reference proteome</keyword>
<dbReference type="Gene3D" id="3.80.10.10">
    <property type="entry name" value="Ribonuclease Inhibitor"/>
    <property type="match status" value="1"/>
</dbReference>
<dbReference type="Proteomes" id="UP000785679">
    <property type="component" value="Unassembled WGS sequence"/>
</dbReference>
<sequence length="221" mass="25464">MDNKPVMEFNAYLEDFNICKDSKSLFDSMNAFIVTEKYQDLRLRGIKINDLDAQSKTQFVEAEFLCATEEALKSFGKFVQHLHDKGHKLVFTRLHLSGDKHLKPCEDICVGFEGCMAVANLFQQHWLQNLIEFRFTDFIVDPYAIIGLCDALTMNPSLMIIDFSRDNINEDLASAVIQRLYYNPCLTKINLDGNPIATGLFRENYIKPYFNQRKEVSIIIA</sequence>
<evidence type="ECO:0000313" key="2">
    <source>
        <dbReference type="Proteomes" id="UP000785679"/>
    </source>
</evidence>
<dbReference type="InterPro" id="IPR032675">
    <property type="entry name" value="LRR_dom_sf"/>
</dbReference>
<gene>
    <name evidence="1" type="ORF">FGO68_gene15559</name>
</gene>
<accession>A0A8J8SYQ1</accession>
<organism evidence="1 2">
    <name type="scientific">Halteria grandinella</name>
    <dbReference type="NCBI Taxonomy" id="5974"/>
    <lineage>
        <taxon>Eukaryota</taxon>
        <taxon>Sar</taxon>
        <taxon>Alveolata</taxon>
        <taxon>Ciliophora</taxon>
        <taxon>Intramacronucleata</taxon>
        <taxon>Spirotrichea</taxon>
        <taxon>Stichotrichia</taxon>
        <taxon>Sporadotrichida</taxon>
        <taxon>Halteriidae</taxon>
        <taxon>Halteria</taxon>
    </lineage>
</organism>
<proteinExistence type="predicted"/>
<dbReference type="SUPFAM" id="SSF52047">
    <property type="entry name" value="RNI-like"/>
    <property type="match status" value="1"/>
</dbReference>
<reference evidence="1" key="1">
    <citation type="submission" date="2019-06" db="EMBL/GenBank/DDBJ databases">
        <authorList>
            <person name="Zheng W."/>
        </authorList>
    </citation>
    <scope>NUCLEOTIDE SEQUENCE</scope>
    <source>
        <strain evidence="1">QDHG01</strain>
    </source>
</reference>
<evidence type="ECO:0000313" key="1">
    <source>
        <dbReference type="EMBL" id="TNV75767.1"/>
    </source>
</evidence>
<dbReference type="OrthoDB" id="10424587at2759"/>
<dbReference type="AlphaFoldDB" id="A0A8J8SYQ1"/>
<comment type="caution">
    <text evidence="1">The sequence shown here is derived from an EMBL/GenBank/DDBJ whole genome shotgun (WGS) entry which is preliminary data.</text>
</comment>
<name>A0A8J8SYQ1_HALGN</name>
<dbReference type="EMBL" id="RRYP01014867">
    <property type="protein sequence ID" value="TNV75767.1"/>
    <property type="molecule type" value="Genomic_DNA"/>
</dbReference>
<protein>
    <submittedName>
        <fullName evidence="1">Uncharacterized protein</fullName>
    </submittedName>
</protein>